<dbReference type="AlphaFoldDB" id="A0A7S1GF16"/>
<dbReference type="PANTHER" id="PTHR13411:SF6">
    <property type="entry name" value="PLASMINOGEN RECEPTOR (KT)"/>
    <property type="match status" value="1"/>
</dbReference>
<sequence>MGGAMSAPMEKMQDNMAKQQATMFARQVTMQRIAMERQMSMQIARSRDMVHFFGSFYGLAAVGLIHRARATGNRALVAPLLPLTFVLAYQLDAAYGTKIPRIRAEAEQILRDEYSLVQLPAGPIVPEHVNDVIAQRKGLHDK</sequence>
<organism evidence="1">
    <name type="scientific">Bicosoecida sp. CB-2014</name>
    <dbReference type="NCBI Taxonomy" id="1486930"/>
    <lineage>
        <taxon>Eukaryota</taxon>
        <taxon>Sar</taxon>
        <taxon>Stramenopiles</taxon>
        <taxon>Bigyra</taxon>
        <taxon>Opalozoa</taxon>
        <taxon>Bicosoecida</taxon>
    </lineage>
</organism>
<dbReference type="PANTHER" id="PTHR13411">
    <property type="entry name" value="PLASMINOGEN RECEPTOR (KT)"/>
    <property type="match status" value="1"/>
</dbReference>
<protein>
    <recommendedName>
        <fullName evidence="2">Plasminogen receptor (KT)</fullName>
    </recommendedName>
</protein>
<reference evidence="1" key="1">
    <citation type="submission" date="2021-01" db="EMBL/GenBank/DDBJ databases">
        <authorList>
            <person name="Corre E."/>
            <person name="Pelletier E."/>
            <person name="Niang G."/>
            <person name="Scheremetjew M."/>
            <person name="Finn R."/>
            <person name="Kale V."/>
            <person name="Holt S."/>
            <person name="Cochrane G."/>
            <person name="Meng A."/>
            <person name="Brown T."/>
            <person name="Cohen L."/>
        </authorList>
    </citation>
    <scope>NUCLEOTIDE SEQUENCE</scope>
    <source>
        <strain evidence="1">Ms1</strain>
    </source>
</reference>
<evidence type="ECO:0000313" key="1">
    <source>
        <dbReference type="EMBL" id="CAD8924641.1"/>
    </source>
</evidence>
<proteinExistence type="predicted"/>
<name>A0A7S1GF16_9STRA</name>
<dbReference type="Pfam" id="PF10166">
    <property type="entry name" value="DUF2368"/>
    <property type="match status" value="1"/>
</dbReference>
<accession>A0A7S1GF16</accession>
<evidence type="ECO:0008006" key="2">
    <source>
        <dbReference type="Google" id="ProtNLM"/>
    </source>
</evidence>
<dbReference type="InterPro" id="IPR019319">
    <property type="entry name" value="Plg-R(KT)"/>
</dbReference>
<gene>
    <name evidence="1" type="ORF">BSP0115_LOCUS17905</name>
</gene>
<dbReference type="EMBL" id="HBFS01026720">
    <property type="protein sequence ID" value="CAD8924641.1"/>
    <property type="molecule type" value="Transcribed_RNA"/>
</dbReference>
<dbReference type="GO" id="GO:0005886">
    <property type="term" value="C:plasma membrane"/>
    <property type="evidence" value="ECO:0007669"/>
    <property type="project" value="InterPro"/>
</dbReference>